<reference evidence="1 2" key="1">
    <citation type="submission" date="2021-01" db="EMBL/GenBank/DDBJ databases">
        <title>Whole genome shotgun sequence of Planotetraspora phitsanulokensis NBRC 104273.</title>
        <authorList>
            <person name="Komaki H."/>
            <person name="Tamura T."/>
        </authorList>
    </citation>
    <scope>NUCLEOTIDE SEQUENCE [LARGE SCALE GENOMIC DNA]</scope>
    <source>
        <strain evidence="1 2">NBRC 104273</strain>
    </source>
</reference>
<keyword evidence="2" id="KW-1185">Reference proteome</keyword>
<evidence type="ECO:0000313" key="1">
    <source>
        <dbReference type="EMBL" id="GII43456.1"/>
    </source>
</evidence>
<proteinExistence type="predicted"/>
<accession>A0A8J3UHM9</accession>
<comment type="caution">
    <text evidence="1">The sequence shown here is derived from an EMBL/GenBank/DDBJ whole genome shotgun (WGS) entry which is preliminary data.</text>
</comment>
<name>A0A8J3UHM9_9ACTN</name>
<protein>
    <submittedName>
        <fullName evidence="1">Uncharacterized protein</fullName>
    </submittedName>
</protein>
<dbReference type="RefSeq" id="WP_204078822.1">
    <property type="nucleotide sequence ID" value="NZ_BAABHI010000007.1"/>
</dbReference>
<dbReference type="EMBL" id="BOOP01000060">
    <property type="protein sequence ID" value="GII43456.1"/>
    <property type="molecule type" value="Genomic_DNA"/>
</dbReference>
<evidence type="ECO:0000313" key="2">
    <source>
        <dbReference type="Proteomes" id="UP000622547"/>
    </source>
</evidence>
<organism evidence="1 2">
    <name type="scientific">Planotetraspora phitsanulokensis</name>
    <dbReference type="NCBI Taxonomy" id="575192"/>
    <lineage>
        <taxon>Bacteria</taxon>
        <taxon>Bacillati</taxon>
        <taxon>Actinomycetota</taxon>
        <taxon>Actinomycetes</taxon>
        <taxon>Streptosporangiales</taxon>
        <taxon>Streptosporangiaceae</taxon>
        <taxon>Planotetraspora</taxon>
    </lineage>
</organism>
<sequence length="849" mass="90406">MPLPWNRLRNSALATLTGVAATTSVLLVPADGWAADRTAAPAVAVSPAPHEARQTATLATGERVEILRTGRKGASKPNVWIAPKAGQTTGRYAFTSANGKLRVRPLNQRQVVAATELATGAGTPAAPAPTAAKTYPVKLSIVNGGAVSFKMFTVWNRRTLTEYQVKDQRNSPNGSVNLPPGDYVSVAMHDDFPKPAYLLVRTFTVKSAGLTVRFDEKTAKETGVKVDDAATRRDSASVSISFPGGIEIGYASLGGGGKVYVNPFSLTGAALHLQEVQVKKGSSVSVPSPYRYDLSHTFQNTVPASPMFHVRTSSLAKTVTTFRAPGTNTNASLLSGPMVDDLGGMFFDSPVRLPSTVTEYVTPGVTYGRALVYGNSESVLILKDRKLPVGTSAGETVGTAPFDLRGPQYLGAYRQGTTIWLNEDSLFSDSSGNFGFDNRAKVSYKLSSGGKTLLSAVDQSPSKEVRVTVPAARADYALTETVSRTVPYSRLSSRMTSEWKFSSAAATRPTDLPLIDIDLSVSGLDSRNTATSANRVRIGATATARLRATETVTALEYSTDDGTTWTSLPVTGTGDSASAELTVPANASFVSLRVSAVDDEGESVRRTVVRAFAGPAPQRDQTVGATKISNIVVNDGKPLAVDPFGAFFPVTFTATDPAGIADGDAYLYHGSYDKPDNVLISPAPAECRKVNATTSTCELIYDVVSQLDLGKNSLAGPWKVAAWAHSKDRKSYTDLHAAKTVNLLRATRLSVNAAPEPIRKGRTLTITGKLTRADWQTSTYAGFAGQSVRLQFRKVGSSTYTTVKTLTTNSFGNLKTTVKASRDGYWRYSFVGNSTVRTAISAADYVDVR</sequence>
<gene>
    <name evidence="1" type="ORF">Pph01_84590</name>
</gene>
<dbReference type="Proteomes" id="UP000622547">
    <property type="component" value="Unassembled WGS sequence"/>
</dbReference>
<dbReference type="AlphaFoldDB" id="A0A8J3UHM9"/>